<dbReference type="Gene3D" id="1.10.10.10">
    <property type="entry name" value="Winged helix-like DNA-binding domain superfamily/Winged helix DNA-binding domain"/>
    <property type="match status" value="1"/>
</dbReference>
<organism evidence="13 14">
    <name type="scientific">Sphingomonas carotinifaciens</name>
    <dbReference type="NCBI Taxonomy" id="1166323"/>
    <lineage>
        <taxon>Bacteria</taxon>
        <taxon>Pseudomonadati</taxon>
        <taxon>Pseudomonadota</taxon>
        <taxon>Alphaproteobacteria</taxon>
        <taxon>Sphingomonadales</taxon>
        <taxon>Sphingomonadaceae</taxon>
        <taxon>Sphingomonas</taxon>
    </lineage>
</organism>
<dbReference type="InterPro" id="IPR016032">
    <property type="entry name" value="Sig_transdc_resp-reg_C-effctor"/>
</dbReference>
<evidence type="ECO:0000256" key="7">
    <source>
        <dbReference type="ARBA" id="ARBA00023163"/>
    </source>
</evidence>
<reference evidence="13 14" key="1">
    <citation type="submission" date="2016-10" db="EMBL/GenBank/DDBJ databases">
        <authorList>
            <person name="Varghese N."/>
            <person name="Submissions S."/>
        </authorList>
    </citation>
    <scope>NUCLEOTIDE SEQUENCE [LARGE SCALE GENOMIC DNA]</scope>
    <source>
        <strain evidence="13 14">S7-754</strain>
    </source>
</reference>
<evidence type="ECO:0000256" key="9">
    <source>
        <dbReference type="PROSITE-ProRule" id="PRU01091"/>
    </source>
</evidence>
<keyword evidence="2" id="KW-0963">Cytoplasm</keyword>
<evidence type="ECO:0000256" key="6">
    <source>
        <dbReference type="ARBA" id="ARBA00023125"/>
    </source>
</evidence>
<evidence type="ECO:0000259" key="11">
    <source>
        <dbReference type="PROSITE" id="PS51755"/>
    </source>
</evidence>
<dbReference type="CDD" id="cd17623">
    <property type="entry name" value="REC_OmpR_CpxR"/>
    <property type="match status" value="1"/>
</dbReference>
<evidence type="ECO:0000313" key="13">
    <source>
        <dbReference type="EMBL" id="SDF56247.1"/>
    </source>
</evidence>
<dbReference type="Gene3D" id="6.10.250.690">
    <property type="match status" value="1"/>
</dbReference>
<dbReference type="SUPFAM" id="SSF46894">
    <property type="entry name" value="C-terminal effector domain of the bipartite response regulators"/>
    <property type="match status" value="1"/>
</dbReference>
<dbReference type="InterPro" id="IPR001867">
    <property type="entry name" value="OmpR/PhoB-type_DNA-bd"/>
</dbReference>
<dbReference type="EMBL" id="WSUT01000001">
    <property type="protein sequence ID" value="MWC42130.1"/>
    <property type="molecule type" value="Genomic_DNA"/>
</dbReference>
<dbReference type="InterPro" id="IPR058124">
    <property type="entry name" value="CpxR-like_REC"/>
</dbReference>
<dbReference type="GO" id="GO:0032993">
    <property type="term" value="C:protein-DNA complex"/>
    <property type="evidence" value="ECO:0007669"/>
    <property type="project" value="TreeGrafter"/>
</dbReference>
<evidence type="ECO:0000256" key="4">
    <source>
        <dbReference type="ARBA" id="ARBA00023012"/>
    </source>
</evidence>
<evidence type="ECO:0000313" key="14">
    <source>
        <dbReference type="Proteomes" id="UP000323502"/>
    </source>
</evidence>
<evidence type="ECO:0000313" key="15">
    <source>
        <dbReference type="Proteomes" id="UP000436801"/>
    </source>
</evidence>
<feature type="domain" description="OmpR/PhoB-type" evidence="11">
    <location>
        <begin position="130"/>
        <end position="229"/>
    </location>
</feature>
<dbReference type="InterPro" id="IPR001789">
    <property type="entry name" value="Sig_transdc_resp-reg_receiver"/>
</dbReference>
<dbReference type="CDD" id="cd00383">
    <property type="entry name" value="trans_reg_C"/>
    <property type="match status" value="1"/>
</dbReference>
<dbReference type="GO" id="GO:0005829">
    <property type="term" value="C:cytosol"/>
    <property type="evidence" value="ECO:0007669"/>
    <property type="project" value="TreeGrafter"/>
</dbReference>
<dbReference type="Pfam" id="PF00486">
    <property type="entry name" value="Trans_reg_C"/>
    <property type="match status" value="1"/>
</dbReference>
<feature type="domain" description="Response regulatory" evidence="10">
    <location>
        <begin position="3"/>
        <end position="116"/>
    </location>
</feature>
<keyword evidence="3 8" id="KW-0597">Phosphoprotein</keyword>
<evidence type="ECO:0000256" key="5">
    <source>
        <dbReference type="ARBA" id="ARBA00023015"/>
    </source>
</evidence>
<dbReference type="Proteomes" id="UP000436801">
    <property type="component" value="Unassembled WGS sequence"/>
</dbReference>
<dbReference type="PANTHER" id="PTHR48111">
    <property type="entry name" value="REGULATOR OF RPOS"/>
    <property type="match status" value="1"/>
</dbReference>
<dbReference type="RefSeq" id="WP_149682447.1">
    <property type="nucleotide sequence ID" value="NZ_FNBI01000004.1"/>
</dbReference>
<dbReference type="InterPro" id="IPR039420">
    <property type="entry name" value="WalR-like"/>
</dbReference>
<keyword evidence="5" id="KW-0805">Transcription regulation</keyword>
<dbReference type="SUPFAM" id="SSF52172">
    <property type="entry name" value="CheY-like"/>
    <property type="match status" value="1"/>
</dbReference>
<feature type="DNA-binding region" description="OmpR/PhoB-type" evidence="9">
    <location>
        <begin position="130"/>
        <end position="229"/>
    </location>
</feature>
<dbReference type="Proteomes" id="UP000323502">
    <property type="component" value="Unassembled WGS sequence"/>
</dbReference>
<dbReference type="PANTHER" id="PTHR48111:SF39">
    <property type="entry name" value="TRANSCRIPTIONAL REGULATORY PROTEIN CPXR"/>
    <property type="match status" value="1"/>
</dbReference>
<keyword evidence="4" id="KW-0902">Two-component regulatory system</keyword>
<proteinExistence type="predicted"/>
<dbReference type="OrthoDB" id="2181430at2"/>
<accession>A0A1G7M3B4</accession>
<evidence type="ECO:0000313" key="12">
    <source>
        <dbReference type="EMBL" id="MWC42130.1"/>
    </source>
</evidence>
<dbReference type="AlphaFoldDB" id="A0A1G7M3B4"/>
<dbReference type="FunFam" id="3.40.50.2300:FF:000001">
    <property type="entry name" value="DNA-binding response regulator PhoB"/>
    <property type="match status" value="1"/>
</dbReference>
<dbReference type="InterPro" id="IPR011006">
    <property type="entry name" value="CheY-like_superfamily"/>
</dbReference>
<evidence type="ECO:0000256" key="2">
    <source>
        <dbReference type="ARBA" id="ARBA00022490"/>
    </source>
</evidence>
<protein>
    <submittedName>
        <fullName evidence="12 13">Response regulator</fullName>
    </submittedName>
</protein>
<evidence type="ECO:0000256" key="8">
    <source>
        <dbReference type="PROSITE-ProRule" id="PRU00169"/>
    </source>
</evidence>
<dbReference type="GO" id="GO:0000156">
    <property type="term" value="F:phosphorelay response regulator activity"/>
    <property type="evidence" value="ECO:0007669"/>
    <property type="project" value="TreeGrafter"/>
</dbReference>
<dbReference type="SMART" id="SM00862">
    <property type="entry name" value="Trans_reg_C"/>
    <property type="match status" value="1"/>
</dbReference>
<keyword evidence="7" id="KW-0804">Transcription</keyword>
<dbReference type="PROSITE" id="PS51755">
    <property type="entry name" value="OMPR_PHOB"/>
    <property type="match status" value="1"/>
</dbReference>
<dbReference type="InterPro" id="IPR036388">
    <property type="entry name" value="WH-like_DNA-bd_sf"/>
</dbReference>
<comment type="subcellular location">
    <subcellularLocation>
        <location evidence="1">Cytoplasm</location>
    </subcellularLocation>
</comment>
<evidence type="ECO:0000256" key="1">
    <source>
        <dbReference type="ARBA" id="ARBA00004496"/>
    </source>
</evidence>
<sequence>MQHILLIDDDAELSHMLAEYLVPEGFNVATAVDGESGLTLALSGRFAAVVLDIMMPGMTGIETLRRIRLSSDIPVIMLTARGDHFDRIIGLEVGADDYVAKPYHPRELVARLRAVFRRVEPHRSRGQARLPELAAGQLTLASDRREASWGDTSLDLTATEFNMLAMLLAAETAVLTKDDLSLTVLGRERQPYDRSVDVHISNLRLKLKRSSRGEADIETIRGVGYRLAIAR</sequence>
<dbReference type="PROSITE" id="PS50110">
    <property type="entry name" value="RESPONSE_REGULATORY"/>
    <property type="match status" value="1"/>
</dbReference>
<gene>
    <name evidence="12" type="ORF">GQR91_00435</name>
    <name evidence="13" type="ORF">SAMN05216557_10459</name>
</gene>
<dbReference type="Pfam" id="PF00072">
    <property type="entry name" value="Response_reg"/>
    <property type="match status" value="1"/>
</dbReference>
<dbReference type="GO" id="GO:0000976">
    <property type="term" value="F:transcription cis-regulatory region binding"/>
    <property type="evidence" value="ECO:0007669"/>
    <property type="project" value="TreeGrafter"/>
</dbReference>
<feature type="modified residue" description="4-aspartylphosphate" evidence="8">
    <location>
        <position position="52"/>
    </location>
</feature>
<evidence type="ECO:0000256" key="3">
    <source>
        <dbReference type="ARBA" id="ARBA00022553"/>
    </source>
</evidence>
<reference evidence="12 15" key="2">
    <citation type="submission" date="2019-12" db="EMBL/GenBank/DDBJ databases">
        <authorList>
            <person name="Zheng J."/>
        </authorList>
    </citation>
    <scope>NUCLEOTIDE SEQUENCE [LARGE SCALE GENOMIC DNA]</scope>
    <source>
        <strain evidence="12 15">DSM 27347</strain>
    </source>
</reference>
<dbReference type="GO" id="GO:0006355">
    <property type="term" value="P:regulation of DNA-templated transcription"/>
    <property type="evidence" value="ECO:0007669"/>
    <property type="project" value="InterPro"/>
</dbReference>
<dbReference type="Gene3D" id="3.40.50.2300">
    <property type="match status" value="1"/>
</dbReference>
<dbReference type="SMART" id="SM00448">
    <property type="entry name" value="REC"/>
    <property type="match status" value="1"/>
</dbReference>
<dbReference type="EMBL" id="FNBI01000004">
    <property type="protein sequence ID" value="SDF56247.1"/>
    <property type="molecule type" value="Genomic_DNA"/>
</dbReference>
<name>A0A1G7M3B4_9SPHN</name>
<keyword evidence="6 9" id="KW-0238">DNA-binding</keyword>
<evidence type="ECO:0000259" key="10">
    <source>
        <dbReference type="PROSITE" id="PS50110"/>
    </source>
</evidence>
<keyword evidence="14" id="KW-1185">Reference proteome</keyword>